<dbReference type="SUPFAM" id="SSF53474">
    <property type="entry name" value="alpha/beta-Hydrolases"/>
    <property type="match status" value="1"/>
</dbReference>
<dbReference type="RefSeq" id="WP_091231249.1">
    <property type="nucleotide sequence ID" value="NZ_FNBG01000015.1"/>
</dbReference>
<protein>
    <submittedName>
        <fullName evidence="1">Enterochelin esterase</fullName>
    </submittedName>
</protein>
<keyword evidence="2" id="KW-1185">Reference proteome</keyword>
<dbReference type="EMBL" id="FNBG01000015">
    <property type="protein sequence ID" value="SDF69302.1"/>
    <property type="molecule type" value="Genomic_DNA"/>
</dbReference>
<dbReference type="Gene3D" id="2.60.40.1080">
    <property type="match status" value="1"/>
</dbReference>
<dbReference type="InterPro" id="IPR029058">
    <property type="entry name" value="AB_hydrolase_fold"/>
</dbReference>
<name>A0A1G7N5Q7_9BACL</name>
<dbReference type="InterPro" id="IPR050583">
    <property type="entry name" value="Mycobacterial_A85_antigen"/>
</dbReference>
<dbReference type="Pfam" id="PF00756">
    <property type="entry name" value="Esterase"/>
    <property type="match status" value="1"/>
</dbReference>
<proteinExistence type="predicted"/>
<dbReference type="PANTHER" id="PTHR48098">
    <property type="entry name" value="ENTEROCHELIN ESTERASE-RELATED"/>
    <property type="match status" value="1"/>
</dbReference>
<reference evidence="1 2" key="1">
    <citation type="submission" date="2016-10" db="EMBL/GenBank/DDBJ databases">
        <authorList>
            <person name="de Groot N.N."/>
        </authorList>
    </citation>
    <scope>NUCLEOTIDE SEQUENCE [LARGE SCALE GENOMIC DNA]</scope>
    <source>
        <strain evidence="1 2">DSM 28129</strain>
    </source>
</reference>
<sequence length="449" mass="50309">MGVEIVTLSNVYSKHLDNSRDVFVYLPPSYHEAEMRRYPVLYAHDGQHMFASDGKGSSWEMHRTADRLSREGWMKEVIIVAISSISDQRVSEYFHDNSGVSEAFHATCKGELYERFLIEELKPMIDGMYRTLADREHTALIGSSAGGLVSYHIAFRRPDVFGQVAILSPFFVHAVVNEQGDGTSKHEPVSETKIYRSYRVKPSVRVWIDIGGAEGIIMPRHVRALVDELIEAGFKPGEDLMFMLDEEAGHSQEDWARRLHSPLLYLFGEIGRPSSLRLTGRRQVGLQGLRVQLYPKVTYDTGFEMNLLAAEYTVDRPEVLTVGSDGLIVPLTEGEAEVTVTYDGVAGSARFEVVPELSDNVSVEISVTVPPTTPADARIHAGFEIPKVGNGFYKGSFVLPRDLVFDVKVSRGFGFHEKRETSRRFNTSEPVSLHFIVEEWEDDSSETAG</sequence>
<dbReference type="InterPro" id="IPR000801">
    <property type="entry name" value="Esterase-like"/>
</dbReference>
<gene>
    <name evidence="1" type="ORF">SAMN04488542_11529</name>
</gene>
<dbReference type="OrthoDB" id="9784036at2"/>
<dbReference type="AlphaFoldDB" id="A0A1G7N5Q7"/>
<dbReference type="PANTHER" id="PTHR48098:SF6">
    <property type="entry name" value="FERRI-BACILLIBACTIN ESTERASE BESA"/>
    <property type="match status" value="1"/>
</dbReference>
<dbReference type="Gene3D" id="3.40.50.1820">
    <property type="entry name" value="alpha/beta hydrolase"/>
    <property type="match status" value="1"/>
</dbReference>
<dbReference type="STRING" id="670482.SAMN04488542_11529"/>
<accession>A0A1G7N5Q7</accession>
<evidence type="ECO:0000313" key="2">
    <source>
        <dbReference type="Proteomes" id="UP000198972"/>
    </source>
</evidence>
<evidence type="ECO:0000313" key="1">
    <source>
        <dbReference type="EMBL" id="SDF69302.1"/>
    </source>
</evidence>
<dbReference type="Proteomes" id="UP000198972">
    <property type="component" value="Unassembled WGS sequence"/>
</dbReference>
<organism evidence="1 2">
    <name type="scientific">Fontibacillus panacisegetis</name>
    <dbReference type="NCBI Taxonomy" id="670482"/>
    <lineage>
        <taxon>Bacteria</taxon>
        <taxon>Bacillati</taxon>
        <taxon>Bacillota</taxon>
        <taxon>Bacilli</taxon>
        <taxon>Bacillales</taxon>
        <taxon>Paenibacillaceae</taxon>
        <taxon>Fontibacillus</taxon>
    </lineage>
</organism>